<evidence type="ECO:0000256" key="4">
    <source>
        <dbReference type="ARBA" id="ARBA00011738"/>
    </source>
</evidence>
<evidence type="ECO:0000256" key="15">
    <source>
        <dbReference type="ARBA" id="ARBA00061122"/>
    </source>
</evidence>
<dbReference type="Pfam" id="PF01467">
    <property type="entry name" value="CTP_transf_like"/>
    <property type="match status" value="1"/>
</dbReference>
<dbReference type="NCBIfam" id="TIGR00125">
    <property type="entry name" value="cyt_tran_rel"/>
    <property type="match status" value="1"/>
</dbReference>
<evidence type="ECO:0000313" key="23">
    <source>
        <dbReference type="EMBL" id="WGK84890.1"/>
    </source>
</evidence>
<dbReference type="SUPFAM" id="SSF52374">
    <property type="entry name" value="Nucleotidylyl transferase"/>
    <property type="match status" value="1"/>
</dbReference>
<dbReference type="EMBL" id="JAKNBA010000001">
    <property type="protein sequence ID" value="MDE1240786.1"/>
    <property type="molecule type" value="Genomic_DNA"/>
</dbReference>
<feature type="domain" description="Carbohydrate kinase PfkB" evidence="17">
    <location>
        <begin position="13"/>
        <end position="302"/>
    </location>
</feature>
<evidence type="ECO:0000256" key="3">
    <source>
        <dbReference type="ARBA" id="ARBA00004713"/>
    </source>
</evidence>
<dbReference type="Gene3D" id="3.40.1190.20">
    <property type="match status" value="1"/>
</dbReference>
<dbReference type="Proteomes" id="UP001140978">
    <property type="component" value="Unassembled WGS sequence"/>
</dbReference>
<dbReference type="InterPro" id="IPR023030">
    <property type="entry name" value="Bifunc_HldE"/>
</dbReference>
<organism evidence="19 24">
    <name type="scientific">Vibrio aestuarianus</name>
    <dbReference type="NCBI Taxonomy" id="28171"/>
    <lineage>
        <taxon>Bacteria</taxon>
        <taxon>Pseudomonadati</taxon>
        <taxon>Pseudomonadota</taxon>
        <taxon>Gammaproteobacteria</taxon>
        <taxon>Vibrionales</taxon>
        <taxon>Vibrionaceae</taxon>
        <taxon>Vibrio</taxon>
    </lineage>
</organism>
<dbReference type="Proteomes" id="UP001239257">
    <property type="component" value="Chromosome 1"/>
</dbReference>
<evidence type="ECO:0000256" key="6">
    <source>
        <dbReference type="ARBA" id="ARBA00022695"/>
    </source>
</evidence>
<dbReference type="InterPro" id="IPR011611">
    <property type="entry name" value="PfkB_dom"/>
</dbReference>
<dbReference type="GO" id="GO:0005829">
    <property type="term" value="C:cytosol"/>
    <property type="evidence" value="ECO:0007669"/>
    <property type="project" value="TreeGrafter"/>
</dbReference>
<dbReference type="GO" id="GO:0033785">
    <property type="term" value="F:heptose 7-phosphate kinase activity"/>
    <property type="evidence" value="ECO:0007669"/>
    <property type="project" value="UniProtKB-UniRule"/>
</dbReference>
<evidence type="ECO:0000256" key="16">
    <source>
        <dbReference type="HAMAP-Rule" id="MF_01603"/>
    </source>
</evidence>
<keyword evidence="11 16" id="KW-0119">Carbohydrate metabolism</keyword>
<comment type="similarity">
    <text evidence="14 16">In the N-terminal section; belongs to the carbohydrate kinase PfkB family.</text>
</comment>
<evidence type="ECO:0000313" key="25">
    <source>
        <dbReference type="Proteomes" id="UP001241226"/>
    </source>
</evidence>
<evidence type="ECO:0000256" key="5">
    <source>
        <dbReference type="ARBA" id="ARBA00022679"/>
    </source>
</evidence>
<proteinExistence type="inferred from homology"/>
<keyword evidence="7 16" id="KW-0547">Nucleotide-binding</keyword>
<evidence type="ECO:0000256" key="9">
    <source>
        <dbReference type="ARBA" id="ARBA00022840"/>
    </source>
</evidence>
<comment type="subunit">
    <text evidence="4 16">Homodimer.</text>
</comment>
<comment type="pathway">
    <text evidence="3">Bacterial outer membrane biogenesis; LPS core biosynthesis.</text>
</comment>
<evidence type="ECO:0000259" key="17">
    <source>
        <dbReference type="Pfam" id="PF00294"/>
    </source>
</evidence>
<comment type="similarity">
    <text evidence="15 16">In the C-terminal section; belongs to the cytidylyltransferase family.</text>
</comment>
<gene>
    <name evidence="16 19" type="primary">hldE</name>
    <name evidence="21" type="ORF">L9W73_07420</name>
    <name evidence="19" type="ORF">L9W94_01225</name>
    <name evidence="20" type="ORF">L9X51_00945</name>
    <name evidence="22" type="ORF">PYE51_10065</name>
    <name evidence="23" type="ORF">PYE67_10990</name>
</gene>
<dbReference type="EMBL" id="JAKNAX010000002">
    <property type="protein sequence ID" value="MDE1345006.1"/>
    <property type="molecule type" value="Genomic_DNA"/>
</dbReference>
<dbReference type="Proteomes" id="UP001140973">
    <property type="component" value="Unassembled WGS sequence"/>
</dbReference>
<dbReference type="CDD" id="cd01172">
    <property type="entry name" value="RfaE_like"/>
    <property type="match status" value="1"/>
</dbReference>
<feature type="region of interest" description="Ribokinase" evidence="16">
    <location>
        <begin position="1"/>
        <end position="318"/>
    </location>
</feature>
<evidence type="ECO:0000256" key="12">
    <source>
        <dbReference type="ARBA" id="ARBA00047428"/>
    </source>
</evidence>
<evidence type="ECO:0000313" key="19">
    <source>
        <dbReference type="EMBL" id="MDE1240786.1"/>
    </source>
</evidence>
<feature type="binding site" evidence="16">
    <location>
        <begin position="195"/>
        <end position="198"/>
    </location>
    <ligand>
        <name>ATP</name>
        <dbReference type="ChEBI" id="CHEBI:30616"/>
    </ligand>
</feature>
<keyword evidence="5 16" id="KW-0808">Transferase</keyword>
<evidence type="ECO:0000313" key="21">
    <source>
        <dbReference type="EMBL" id="MDE1357130.1"/>
    </source>
</evidence>
<dbReference type="EMBL" id="CP118709">
    <property type="protein sequence ID" value="WGK80979.1"/>
    <property type="molecule type" value="Genomic_DNA"/>
</dbReference>
<dbReference type="EC" id="2.7.7.70" evidence="16"/>
<comment type="pathway">
    <text evidence="16">Nucleotide-sugar biosynthesis; ADP-L-glycero-beta-D-manno-heptose biosynthesis; ADP-L-glycero-beta-D-manno-heptose from D-glycero-beta-D-manno-heptose 7-phosphate: step 3/4.</text>
</comment>
<comment type="catalytic activity">
    <reaction evidence="13 16">
        <text>D-glycero-beta-D-manno-heptose 7-phosphate + ATP = D-glycero-beta-D-manno-heptose 1,7-bisphosphate + ADP + H(+)</text>
        <dbReference type="Rhea" id="RHEA:27473"/>
        <dbReference type="ChEBI" id="CHEBI:15378"/>
        <dbReference type="ChEBI" id="CHEBI:30616"/>
        <dbReference type="ChEBI" id="CHEBI:60204"/>
        <dbReference type="ChEBI" id="CHEBI:60208"/>
        <dbReference type="ChEBI" id="CHEBI:456216"/>
        <dbReference type="EC" id="2.7.1.167"/>
    </reaction>
</comment>
<evidence type="ECO:0000313" key="20">
    <source>
        <dbReference type="EMBL" id="MDE1345006.1"/>
    </source>
</evidence>
<name>A0A7X6N6N0_9VIBR</name>
<dbReference type="SUPFAM" id="SSF53613">
    <property type="entry name" value="Ribokinase-like"/>
    <property type="match status" value="1"/>
</dbReference>
<dbReference type="PANTHER" id="PTHR46969">
    <property type="entry name" value="BIFUNCTIONAL PROTEIN HLDE"/>
    <property type="match status" value="1"/>
</dbReference>
<dbReference type="InterPro" id="IPR029056">
    <property type="entry name" value="Ribokinase-like"/>
</dbReference>
<dbReference type="Pfam" id="PF00294">
    <property type="entry name" value="PfkB"/>
    <property type="match status" value="1"/>
</dbReference>
<dbReference type="FunFam" id="3.40.50.620:FF:000028">
    <property type="entry name" value="Bifunctional protein HldE"/>
    <property type="match status" value="1"/>
</dbReference>
<dbReference type="EC" id="2.7.1.167" evidence="16"/>
<comment type="pathway">
    <text evidence="16">Nucleotide-sugar biosynthesis; ADP-L-glycero-beta-D-manno-heptose biosynthesis; ADP-L-glycero-beta-D-manno-heptose from D-glycero-beta-D-manno-heptose 7-phosphate: step 1/4.</text>
</comment>
<evidence type="ECO:0000256" key="10">
    <source>
        <dbReference type="ARBA" id="ARBA00023268"/>
    </source>
</evidence>
<feature type="region of interest" description="Cytidylyltransferase" evidence="16">
    <location>
        <begin position="344"/>
        <end position="476"/>
    </location>
</feature>
<dbReference type="NCBIfam" id="TIGR02198">
    <property type="entry name" value="rfaE_dom_I"/>
    <property type="match status" value="1"/>
</dbReference>
<evidence type="ECO:0000313" key="22">
    <source>
        <dbReference type="EMBL" id="WGK80979.1"/>
    </source>
</evidence>
<accession>A0A7X6N6N0</accession>
<dbReference type="NCBIfam" id="TIGR02199">
    <property type="entry name" value="rfaE_dom_II"/>
    <property type="match status" value="1"/>
</dbReference>
<dbReference type="AlphaFoldDB" id="A0A7X6N6N0"/>
<sequence>MKPILPDYSDAGVLIIGDVMLDRYWYGPTGRISPEAPVPVVKVENNEERPGGAANVAMNIASLGGHAHIVGLTGIDEPARVLTETLTALKVKCDFVALPNYPTITKLRVLSRGQQLIRLDFEDKFENTDPQLILSRMDQALPHVKAVILSDYAKGALEHVQQLIQKARAAKVPVFIDPKGADFERYRGATLLTPNMAEFEHVVGKVKSDQELVDKGLALIEEFDLEALLVTRSEHGMTLLRRGQKPFHLPTLAKEVYDVTGAGDTVISVLAASVSAGKPLDEACALANAAAGVVVGKLGTSTVSTIELAEAVHGSKDTDYGVIGEQALIEAVKKAQAKGEKVVMTNGCFDILHAGHVSYLNHAGQLGDRLIVAVNTDESVKRLKGPGRPVNPTDRRMAVLAALGAVDWVVPFSEDTPQRLIAEVLPDLLVKGGDYKPEDIAGGKEVIAAGGSVKVLNFEDGCSTTEIIEAIKGGRG</sequence>
<evidence type="ECO:0000256" key="13">
    <source>
        <dbReference type="ARBA" id="ARBA00052873"/>
    </source>
</evidence>
<dbReference type="Proteomes" id="UP001140979">
    <property type="component" value="Unassembled WGS sequence"/>
</dbReference>
<dbReference type="EMBL" id="CP118711">
    <property type="protein sequence ID" value="WGK84890.1"/>
    <property type="molecule type" value="Genomic_DNA"/>
</dbReference>
<evidence type="ECO:0000313" key="24">
    <source>
        <dbReference type="Proteomes" id="UP001140979"/>
    </source>
</evidence>
<dbReference type="GO" id="GO:0005524">
    <property type="term" value="F:ATP binding"/>
    <property type="evidence" value="ECO:0007669"/>
    <property type="project" value="UniProtKB-UniRule"/>
</dbReference>
<evidence type="ECO:0000256" key="2">
    <source>
        <dbReference type="ARBA" id="ARBA00003753"/>
    </source>
</evidence>
<dbReference type="HAMAP" id="MF_01603">
    <property type="entry name" value="HldE"/>
    <property type="match status" value="1"/>
</dbReference>
<dbReference type="GO" id="GO:0016773">
    <property type="term" value="F:phosphotransferase activity, alcohol group as acceptor"/>
    <property type="evidence" value="ECO:0007669"/>
    <property type="project" value="InterPro"/>
</dbReference>
<dbReference type="RefSeq" id="WP_171979732.1">
    <property type="nucleotide sequence ID" value="NZ_CALYLG010000277.1"/>
</dbReference>
<keyword evidence="8 16" id="KW-0418">Kinase</keyword>
<dbReference type="EMBL" id="JAKNAP010000018">
    <property type="protein sequence ID" value="MDE1357130.1"/>
    <property type="molecule type" value="Genomic_DNA"/>
</dbReference>
<protein>
    <recommendedName>
        <fullName evidence="16">Bifunctional protein HldE</fullName>
    </recommendedName>
    <domain>
        <recommendedName>
            <fullName evidence="16">D-beta-D-heptose 7-phosphate kinase</fullName>
            <ecNumber evidence="16">2.7.1.167</ecNumber>
        </recommendedName>
        <alternativeName>
            <fullName evidence="16">D-beta-D-heptose 7-phosphotransferase</fullName>
        </alternativeName>
        <alternativeName>
            <fullName evidence="16">D-glycero-beta-D-manno-heptose-7-phosphate kinase</fullName>
        </alternativeName>
    </domain>
    <domain>
        <recommendedName>
            <fullName evidence="16">D-beta-D-heptose 1-phosphate adenylyltransferase</fullName>
            <ecNumber evidence="16">2.7.7.70</ecNumber>
        </recommendedName>
        <alternativeName>
            <fullName evidence="16">D-glycero-beta-D-manno-heptose 1-phosphate adenylyltransferase</fullName>
        </alternativeName>
    </domain>
</protein>
<evidence type="ECO:0000256" key="11">
    <source>
        <dbReference type="ARBA" id="ARBA00023277"/>
    </source>
</evidence>
<dbReference type="Proteomes" id="UP001241226">
    <property type="component" value="Chromosome 1"/>
</dbReference>
<dbReference type="NCBIfam" id="NF008454">
    <property type="entry name" value="PRK11316.1"/>
    <property type="match status" value="1"/>
</dbReference>
<dbReference type="Gene3D" id="3.40.50.620">
    <property type="entry name" value="HUPs"/>
    <property type="match status" value="1"/>
</dbReference>
<dbReference type="PROSITE" id="PS00583">
    <property type="entry name" value="PFKB_KINASES_1"/>
    <property type="match status" value="1"/>
</dbReference>
<evidence type="ECO:0000256" key="1">
    <source>
        <dbReference type="ARBA" id="ARBA00002319"/>
    </source>
</evidence>
<comment type="catalytic activity">
    <reaction evidence="12 16">
        <text>D-glycero-beta-D-manno-heptose 1-phosphate + ATP + H(+) = ADP-D-glycero-beta-D-manno-heptose + diphosphate</text>
        <dbReference type="Rhea" id="RHEA:27465"/>
        <dbReference type="ChEBI" id="CHEBI:15378"/>
        <dbReference type="ChEBI" id="CHEBI:30616"/>
        <dbReference type="ChEBI" id="CHEBI:33019"/>
        <dbReference type="ChEBI" id="CHEBI:59967"/>
        <dbReference type="ChEBI" id="CHEBI:61593"/>
        <dbReference type="EC" id="2.7.7.70"/>
    </reaction>
</comment>
<keyword evidence="6 16" id="KW-0548">Nucleotidyltransferase</keyword>
<dbReference type="FunFam" id="3.40.1190.20:FF:000002">
    <property type="entry name" value="Bifunctional protein HldE"/>
    <property type="match status" value="1"/>
</dbReference>
<evidence type="ECO:0000259" key="18">
    <source>
        <dbReference type="Pfam" id="PF01467"/>
    </source>
</evidence>
<evidence type="ECO:0000256" key="7">
    <source>
        <dbReference type="ARBA" id="ARBA00022741"/>
    </source>
</evidence>
<evidence type="ECO:0000256" key="8">
    <source>
        <dbReference type="ARBA" id="ARBA00022777"/>
    </source>
</evidence>
<dbReference type="InterPro" id="IPR011914">
    <property type="entry name" value="RfaE_dom_II"/>
</dbReference>
<keyword evidence="10 16" id="KW-0511">Multifunctional enzyme</keyword>
<dbReference type="GO" id="GO:0033786">
    <property type="term" value="F:heptose-1-phosphate adenylyltransferase activity"/>
    <property type="evidence" value="ECO:0007669"/>
    <property type="project" value="UniProtKB-UniRule"/>
</dbReference>
<feature type="domain" description="Cytidyltransferase-like" evidence="18">
    <location>
        <begin position="344"/>
        <end position="469"/>
    </location>
</feature>
<dbReference type="InterPro" id="IPR011913">
    <property type="entry name" value="RfaE_dom_I"/>
</dbReference>
<keyword evidence="9 16" id="KW-0067">ATP-binding</keyword>
<dbReference type="PANTHER" id="PTHR46969:SF1">
    <property type="entry name" value="BIFUNCTIONAL PROTEIN HLDE"/>
    <property type="match status" value="1"/>
</dbReference>
<dbReference type="InterPro" id="IPR002173">
    <property type="entry name" value="Carboh/pur_kinase_PfkB_CS"/>
</dbReference>
<comment type="function">
    <text evidence="1 16">Catalyzes the phosphorylation of D-glycero-D-manno-heptose 7-phosphate at the C-1 position to selectively form D-glycero-beta-D-manno-heptose-1,7-bisphosphate.</text>
</comment>
<dbReference type="InterPro" id="IPR014729">
    <property type="entry name" value="Rossmann-like_a/b/a_fold"/>
</dbReference>
<reference evidence="19 25" key="1">
    <citation type="submission" date="2022-02" db="EMBL/GenBank/DDBJ databases">
        <title>Emergence and expansion in Europe of a Vibrio aestuarianus clonal complex pathogenic for oysters.</title>
        <authorList>
            <person name="Mesnil A."/>
            <person name="Travers M.-A."/>
        </authorList>
    </citation>
    <scope>NUCLEOTIDE SEQUENCE</scope>
    <source>
        <strain evidence="21">151-ITT-15-cp-1</strain>
        <strain evidence="19">19_064_11T1</strain>
        <strain evidence="20">19_064_15T1</strain>
        <strain evidence="23 25">U17</strain>
        <strain evidence="22">U29</strain>
    </source>
</reference>
<comment type="function">
    <text evidence="2 16">Catalyzes the ADP transfer from ATP to D-glycero-beta-D-manno-heptose 1-phosphate, yielding ADP-D-glycero-beta-D-manno-heptose.</text>
</comment>
<feature type="active site" evidence="16">
    <location>
        <position position="264"/>
    </location>
</feature>
<evidence type="ECO:0000256" key="14">
    <source>
        <dbReference type="ARBA" id="ARBA00060955"/>
    </source>
</evidence>
<dbReference type="InterPro" id="IPR004821">
    <property type="entry name" value="Cyt_trans-like"/>
</dbReference>